<dbReference type="GO" id="GO:0019897">
    <property type="term" value="C:extrinsic component of plasma membrane"/>
    <property type="evidence" value="ECO:0007669"/>
    <property type="project" value="UniProtKB-UniRule"/>
</dbReference>
<feature type="binding site" evidence="10">
    <location>
        <position position="80"/>
    </location>
    <ligand>
        <name>Mn(2+)</name>
        <dbReference type="ChEBI" id="CHEBI:29035"/>
        <label>2</label>
    </ligand>
</feature>
<feature type="binding site" evidence="10">
    <location>
        <position position="168"/>
    </location>
    <ligand>
        <name>substrate</name>
    </ligand>
</feature>
<dbReference type="Gene3D" id="3.60.21.10">
    <property type="match status" value="1"/>
</dbReference>
<sequence>MRHTLFIADLHLGEDWPEITSAFLRFMAEEAPLAEALYVLGDLFEAWIGDDDNQPFNQTIKQAFTNLTRSGVPVYFIHGNRDFLLGERFAQQTGMQLLPEQQVIDLYGEKILIMHGDSLCTRDEQYMAFRRKARGWWWPRLMLALPLWYRRRVAKKARQRSLHINRNKPDYIMDVTPAEAERVMREAGVSTLIHGHTHRPAVHQFELDGHPARRIVLGDWYSQKSLLVVSEGGMALKSGALTG</sequence>
<evidence type="ECO:0000313" key="12">
    <source>
        <dbReference type="EMBL" id="MBN7826722.1"/>
    </source>
</evidence>
<protein>
    <recommendedName>
        <fullName evidence="10">UDP-2,3-diacylglucosamine hydrolase</fullName>
        <ecNumber evidence="10">3.6.1.54</ecNumber>
    </recommendedName>
    <alternativeName>
        <fullName evidence="10">UDP-2,3-diacylglucosamine diphosphatase</fullName>
    </alternativeName>
</protein>
<feature type="binding site" evidence="10">
    <location>
        <position position="123"/>
    </location>
    <ligand>
        <name>substrate</name>
    </ligand>
</feature>
<evidence type="ECO:0000256" key="10">
    <source>
        <dbReference type="HAMAP-Rule" id="MF_00575"/>
    </source>
</evidence>
<evidence type="ECO:0000256" key="5">
    <source>
        <dbReference type="ARBA" id="ARBA00022723"/>
    </source>
</evidence>
<evidence type="ECO:0000256" key="4">
    <source>
        <dbReference type="ARBA" id="ARBA00022556"/>
    </source>
</evidence>
<keyword evidence="5 10" id="KW-0479">Metal-binding</keyword>
<dbReference type="AlphaFoldDB" id="A0A939DQW4"/>
<dbReference type="CDD" id="cd07398">
    <property type="entry name" value="MPP_YbbF-LpxH"/>
    <property type="match status" value="1"/>
</dbReference>
<evidence type="ECO:0000256" key="7">
    <source>
        <dbReference type="ARBA" id="ARBA00023098"/>
    </source>
</evidence>
<feature type="binding site" evidence="10">
    <location>
        <position position="161"/>
    </location>
    <ligand>
        <name>substrate</name>
    </ligand>
</feature>
<dbReference type="EC" id="3.6.1.54" evidence="10"/>
<dbReference type="Proteomes" id="UP000664654">
    <property type="component" value="Unassembled WGS sequence"/>
</dbReference>
<dbReference type="InterPro" id="IPR010138">
    <property type="entry name" value="UDP-diacylglucosamine_Hdrlase"/>
</dbReference>
<comment type="function">
    <text evidence="10">Hydrolyzes the pyrophosphate bond of UDP-2,3-diacylglucosamine to yield 2,3-diacylglucosamine 1-phosphate (lipid X) and UMP by catalyzing the attack of water at the alpha-P atom. Involved in the biosynthesis of lipid A, a phosphorylated glycolipid that anchors the lipopolysaccharide to the outer membrane of the cell.</text>
</comment>
<comment type="subcellular location">
    <subcellularLocation>
        <location evidence="10">Cell inner membrane</location>
        <topology evidence="10">Peripheral membrane protein</topology>
        <orientation evidence="10">Cytoplasmic side</orientation>
    </subcellularLocation>
</comment>
<accession>A0A939DQW4</accession>
<dbReference type="EMBL" id="JAFKCV010000010">
    <property type="protein sequence ID" value="MBN7826722.1"/>
    <property type="molecule type" value="Genomic_DNA"/>
</dbReference>
<feature type="binding site" evidence="10">
    <location>
        <begin position="80"/>
        <end position="81"/>
    </location>
    <ligand>
        <name>substrate</name>
    </ligand>
</feature>
<dbReference type="GO" id="GO:0005737">
    <property type="term" value="C:cytoplasm"/>
    <property type="evidence" value="ECO:0007669"/>
    <property type="project" value="InterPro"/>
</dbReference>
<keyword evidence="13" id="KW-1185">Reference proteome</keyword>
<proteinExistence type="inferred from homology"/>
<dbReference type="NCBIfam" id="NF003743">
    <property type="entry name" value="PRK05340.1"/>
    <property type="match status" value="1"/>
</dbReference>
<feature type="binding site" evidence="10">
    <location>
        <position position="42"/>
    </location>
    <ligand>
        <name>Mn(2+)</name>
        <dbReference type="ChEBI" id="CHEBI:29035"/>
        <label>2</label>
    </ligand>
</feature>
<gene>
    <name evidence="10 12" type="primary">lpxH</name>
    <name evidence="12" type="ORF">J0A66_15915</name>
</gene>
<dbReference type="InterPro" id="IPR029052">
    <property type="entry name" value="Metallo-depent_PP-like"/>
</dbReference>
<comment type="similarity">
    <text evidence="10">Belongs to the LpxH family.</text>
</comment>
<evidence type="ECO:0000256" key="2">
    <source>
        <dbReference type="ARBA" id="ARBA00022516"/>
    </source>
</evidence>
<dbReference type="PANTHER" id="PTHR34990">
    <property type="entry name" value="UDP-2,3-DIACYLGLUCOSAMINE HYDROLASE-RELATED"/>
    <property type="match status" value="1"/>
</dbReference>
<keyword evidence="4 10" id="KW-0441">Lipid A biosynthesis</keyword>
<name>A0A939DQW4_9ALTE</name>
<dbReference type="Pfam" id="PF00149">
    <property type="entry name" value="Metallophos"/>
    <property type="match status" value="1"/>
</dbReference>
<dbReference type="NCBIfam" id="TIGR01854">
    <property type="entry name" value="lipid_A_lpxH"/>
    <property type="match status" value="1"/>
</dbReference>
<evidence type="ECO:0000256" key="3">
    <source>
        <dbReference type="ARBA" id="ARBA00022519"/>
    </source>
</evidence>
<dbReference type="InterPro" id="IPR043461">
    <property type="entry name" value="LpxH-like"/>
</dbReference>
<feature type="binding site" evidence="10">
    <location>
        <position position="9"/>
    </location>
    <ligand>
        <name>Mn(2+)</name>
        <dbReference type="ChEBI" id="CHEBI:29035"/>
        <label>1</label>
    </ligand>
</feature>
<keyword evidence="9 10" id="KW-0464">Manganese</keyword>
<keyword evidence="2 10" id="KW-0444">Lipid biosynthesis</keyword>
<comment type="cofactor">
    <cofactor evidence="10">
        <name>Mn(2+)</name>
        <dbReference type="ChEBI" id="CHEBI:29035"/>
    </cofactor>
    <text evidence="10">Binds 2 Mn(2+) ions per subunit in a binuclear metal center.</text>
</comment>
<organism evidence="12 13">
    <name type="scientific">Bowmanella dokdonensis</name>
    <dbReference type="NCBI Taxonomy" id="751969"/>
    <lineage>
        <taxon>Bacteria</taxon>
        <taxon>Pseudomonadati</taxon>
        <taxon>Pseudomonadota</taxon>
        <taxon>Gammaproteobacteria</taxon>
        <taxon>Alteromonadales</taxon>
        <taxon>Alteromonadaceae</taxon>
        <taxon>Bowmanella</taxon>
    </lineage>
</organism>
<dbReference type="GO" id="GO:0009245">
    <property type="term" value="P:lipid A biosynthetic process"/>
    <property type="evidence" value="ECO:0007669"/>
    <property type="project" value="UniProtKB-UniRule"/>
</dbReference>
<feature type="binding site" evidence="10">
    <location>
        <position position="115"/>
    </location>
    <ligand>
        <name>Mn(2+)</name>
        <dbReference type="ChEBI" id="CHEBI:29035"/>
        <label>2</label>
    </ligand>
</feature>
<feature type="binding site" evidence="10">
    <location>
        <position position="198"/>
    </location>
    <ligand>
        <name>Mn(2+)</name>
        <dbReference type="ChEBI" id="CHEBI:29035"/>
        <label>1</label>
    </ligand>
</feature>
<evidence type="ECO:0000256" key="6">
    <source>
        <dbReference type="ARBA" id="ARBA00022801"/>
    </source>
</evidence>
<reference evidence="12" key="1">
    <citation type="submission" date="2021-03" db="EMBL/GenBank/DDBJ databases">
        <title>novel species isolated from a fishpond in China.</title>
        <authorList>
            <person name="Lu H."/>
            <person name="Cai Z."/>
        </authorList>
    </citation>
    <scope>NUCLEOTIDE SEQUENCE</scope>
    <source>
        <strain evidence="12">JCM 30855</strain>
    </source>
</reference>
<keyword evidence="8 10" id="KW-0472">Membrane</keyword>
<keyword evidence="3 10" id="KW-0997">Cell inner membrane</keyword>
<comment type="caution">
    <text evidence="12">The sequence shown here is derived from an EMBL/GenBank/DDBJ whole genome shotgun (WGS) entry which is preliminary data.</text>
</comment>
<dbReference type="PANTHER" id="PTHR34990:SF1">
    <property type="entry name" value="UDP-2,3-DIACYLGLUCOSAMINE HYDROLASE"/>
    <property type="match status" value="1"/>
</dbReference>
<keyword evidence="6 10" id="KW-0378">Hydrolase</keyword>
<evidence type="ECO:0000259" key="11">
    <source>
        <dbReference type="Pfam" id="PF00149"/>
    </source>
</evidence>
<keyword evidence="1 10" id="KW-1003">Cell membrane</keyword>
<feature type="domain" description="Calcineurin-like phosphoesterase" evidence="11">
    <location>
        <begin position="4"/>
        <end position="200"/>
    </location>
</feature>
<feature type="binding site" evidence="10">
    <location>
        <position position="165"/>
    </location>
    <ligand>
        <name>substrate</name>
    </ligand>
</feature>
<evidence type="ECO:0000256" key="1">
    <source>
        <dbReference type="ARBA" id="ARBA00022475"/>
    </source>
</evidence>
<dbReference type="GO" id="GO:0008758">
    <property type="term" value="F:UDP-2,3-diacylglucosamine hydrolase activity"/>
    <property type="evidence" value="ECO:0007669"/>
    <property type="project" value="UniProtKB-UniRule"/>
</dbReference>
<feature type="binding site" evidence="10">
    <location>
        <position position="11"/>
    </location>
    <ligand>
        <name>Mn(2+)</name>
        <dbReference type="ChEBI" id="CHEBI:29035"/>
        <label>1</label>
    </ligand>
</feature>
<evidence type="ECO:0000256" key="9">
    <source>
        <dbReference type="ARBA" id="ARBA00023211"/>
    </source>
</evidence>
<dbReference type="SUPFAM" id="SSF56300">
    <property type="entry name" value="Metallo-dependent phosphatases"/>
    <property type="match status" value="1"/>
</dbReference>
<comment type="catalytic activity">
    <reaction evidence="10">
        <text>UDP-2-N,3-O-bis[(3R)-3-hydroxytetradecanoyl]-alpha-D-glucosamine + H2O = 2-N,3-O-bis[(3R)-3-hydroxytetradecanoyl]-alpha-D-glucosaminyl 1-phosphate + UMP + 2 H(+)</text>
        <dbReference type="Rhea" id="RHEA:25213"/>
        <dbReference type="ChEBI" id="CHEBI:15377"/>
        <dbReference type="ChEBI" id="CHEBI:15378"/>
        <dbReference type="ChEBI" id="CHEBI:57865"/>
        <dbReference type="ChEBI" id="CHEBI:57957"/>
        <dbReference type="ChEBI" id="CHEBI:78847"/>
        <dbReference type="EC" id="3.6.1.54"/>
    </reaction>
</comment>
<comment type="pathway">
    <text evidence="10">Glycolipid biosynthesis; lipid IV(A) biosynthesis; lipid IV(A) from (3R)-3-hydroxytetradecanoyl-[acyl-carrier-protein] and UDP-N-acetyl-alpha-D-glucosamine: step 4/6.</text>
</comment>
<feature type="binding site" evidence="10">
    <location>
        <position position="42"/>
    </location>
    <ligand>
        <name>Mn(2+)</name>
        <dbReference type="ChEBI" id="CHEBI:29035"/>
        <label>1</label>
    </ligand>
</feature>
<evidence type="ECO:0000256" key="8">
    <source>
        <dbReference type="ARBA" id="ARBA00023136"/>
    </source>
</evidence>
<dbReference type="RefSeq" id="WP_206574835.1">
    <property type="nucleotide sequence ID" value="NZ_JAFKCV010000010.1"/>
</dbReference>
<keyword evidence="7 10" id="KW-0443">Lipid metabolism</keyword>
<dbReference type="GO" id="GO:0030145">
    <property type="term" value="F:manganese ion binding"/>
    <property type="evidence" value="ECO:0007669"/>
    <property type="project" value="UniProtKB-UniRule"/>
</dbReference>
<feature type="binding site" evidence="10">
    <location>
        <position position="196"/>
    </location>
    <ligand>
        <name>substrate</name>
    </ligand>
</feature>
<dbReference type="HAMAP" id="MF_00575">
    <property type="entry name" value="LpxH"/>
    <property type="match status" value="1"/>
</dbReference>
<dbReference type="InterPro" id="IPR004843">
    <property type="entry name" value="Calcineurin-like_PHP"/>
</dbReference>
<feature type="binding site" evidence="10">
    <location>
        <position position="196"/>
    </location>
    <ligand>
        <name>Mn(2+)</name>
        <dbReference type="ChEBI" id="CHEBI:29035"/>
        <label>2</label>
    </ligand>
</feature>
<evidence type="ECO:0000313" key="13">
    <source>
        <dbReference type="Proteomes" id="UP000664654"/>
    </source>
</evidence>